<evidence type="ECO:0000256" key="9">
    <source>
        <dbReference type="SAM" id="MobiDB-lite"/>
    </source>
</evidence>
<name>A0A1V9Z809_9STRA</name>
<dbReference type="Proteomes" id="UP000243217">
    <property type="component" value="Unassembled WGS sequence"/>
</dbReference>
<dbReference type="FunFam" id="3.90.132.10:FF:000001">
    <property type="entry name" value="leishmanolysin-like peptidase isoform X2"/>
    <property type="match status" value="2"/>
</dbReference>
<dbReference type="OrthoDB" id="527990at2759"/>
<dbReference type="Gene3D" id="3.10.170.20">
    <property type="match status" value="2"/>
</dbReference>
<feature type="non-terminal residue" evidence="11">
    <location>
        <position position="1224"/>
    </location>
</feature>
<feature type="non-terminal residue" evidence="11">
    <location>
        <position position="1"/>
    </location>
</feature>
<dbReference type="InterPro" id="IPR001577">
    <property type="entry name" value="Peptidase_M8"/>
</dbReference>
<dbReference type="PANTHER" id="PTHR10942:SF0">
    <property type="entry name" value="LEISHMANOLYSIN-LIKE PEPTIDASE"/>
    <property type="match status" value="1"/>
</dbReference>
<evidence type="ECO:0000259" key="10">
    <source>
        <dbReference type="PROSITE" id="PS01186"/>
    </source>
</evidence>
<gene>
    <name evidence="11" type="ORF">THRCLA_08237</name>
</gene>
<feature type="binding site" evidence="8">
    <location>
        <position position="786"/>
    </location>
    <ligand>
        <name>Zn(2+)</name>
        <dbReference type="ChEBI" id="CHEBI:29105"/>
        <note>catalytic</note>
    </ligand>
</feature>
<feature type="binding site" evidence="8">
    <location>
        <position position="889"/>
    </location>
    <ligand>
        <name>Zn(2+)</name>
        <dbReference type="ChEBI" id="CHEBI:29105"/>
        <note>catalytic</note>
    </ligand>
</feature>
<dbReference type="AlphaFoldDB" id="A0A1V9Z809"/>
<comment type="caution">
    <text evidence="11">The sequence shown here is derived from an EMBL/GenBank/DDBJ whole genome shotgun (WGS) entry which is preliminary data.</text>
</comment>
<evidence type="ECO:0000256" key="8">
    <source>
        <dbReference type="PIRSR" id="PIRSR601577-2"/>
    </source>
</evidence>
<feature type="domain" description="EGF-like" evidence="10">
    <location>
        <begin position="1179"/>
        <end position="1190"/>
    </location>
</feature>
<accession>A0A1V9Z809</accession>
<reference evidence="11 12" key="1">
    <citation type="journal article" date="2014" name="Genome Biol. Evol.">
        <title>The secreted proteins of Achlya hypogyna and Thraustotheca clavata identify the ancestral oomycete secretome and reveal gene acquisitions by horizontal gene transfer.</title>
        <authorList>
            <person name="Misner I."/>
            <person name="Blouin N."/>
            <person name="Leonard G."/>
            <person name="Richards T.A."/>
            <person name="Lane C.E."/>
        </authorList>
    </citation>
    <scope>NUCLEOTIDE SEQUENCE [LARGE SCALE GENOMIC DNA]</scope>
    <source>
        <strain evidence="11 12">ATCC 34112</strain>
    </source>
</reference>
<dbReference type="GO" id="GO:0006508">
    <property type="term" value="P:proteolysis"/>
    <property type="evidence" value="ECO:0007669"/>
    <property type="project" value="UniProtKB-KW"/>
</dbReference>
<sequence>PPAINYWKQALAVIPVADGLLASHDCSATIYGVCKTTVSNQTCGEMIIPESHFAPKTRCDICDLSGLCSGCSVISPSNTPIAADMVLYIRATTTSNCSPGVLAYATTCQRDQYDRPTFGMINFCPAYINPSQHVGPIYDKQLTVAKHEITHALGFSAASFPLMREANGTPRTLRVSGGLFGRTKPMPGICNGAMVESISTSFPGNSTIIYRFQRGHYVATMVTPAVSRYVQAYFNCSTLPGADLENNDPACIGSHWEERLFSPESMSPVLNYNGNIFTALTLAYFEDTGWYQPNYSMAEQGSYGLNKGCEFTAEKCIVNNTALDNEVFCTSSNEQCSLNLLSRSYCTRANLSASLPLIYQYYSTPNDGGSNAFPDYCPMVTGYLNGDCAFTVNLLNLPSTTISPLGEMYGSQSKCVMTTLRQTNMRGYSVSGRYSGCYPMSCNKTTMPPTIVISVAQSATIAVPVTCTAKGQVVSVPGFTGTLQCPDPAAVCGRGCTPQCGDQMMCVNGQCIPTKTEPVLQPTPKPAPSLTPTTTPEPTSPTTTLNPTAEPTPSTTINTTQHRLQVRSTQGYTDHPYDPTTRRLEAAVDAASAAIQVVASAYKSMRITPILDSQSLNALSAANYNLVVNKLVPDAVAYWQSTLQVVPINGNWYAERECASTYMTPQPVCQSVYSSQTCFDQVIPTSHYGSTVVCSSCYGSSCTGSGSKCNTIAAGTGVPNTDYVLYVRAVQTKNCGSSVLAYATSCQQDQYDRPIMGMVNFCPNKLDSRISVYTQQLMTAKHELAHALGFTAQMYAYMRDSAGTARTTRDSASGQPTLLTNYVCPNGVTMSSVMIPSDNTLKFFSERGHSVAKLVTPTVLKFAQEYFDCPTLNGVELENQDAGACFGSHWEERIFEPEMMSPLQSFRNVASGLTLAYFQDSGWYKVNFTAQEPMYWGAKRGCPFTSQTCITLSSNGTNTATTSDHYCTDSKMDACTVDLTSRAFCTVSTTAGLNIPSYYRYFSDPTTAGEDFPDYCPILSGYSTGDCRISGNLQYPPGSSTNVKGEIYTTNSYCMKSSLLAQGWISSRTTGCYAASCYNGVITITLAGPSGSITTTCSQKGQALTISPFTGTLYCPDPLVICNTGQCSPACGANMFCSSGTCQCLDGYTKASSSSTSCTPICPDACSGNGVCHTANTTCTCNSGYTNTNCNTTTSSITTKKTNDAVTPSFHKVFAFLLIFLLTT</sequence>
<dbReference type="InterPro" id="IPR000742">
    <property type="entry name" value="EGF"/>
</dbReference>
<dbReference type="Gene3D" id="2.10.55.10">
    <property type="entry name" value="Leishmanolysin domain 3"/>
    <property type="match status" value="2"/>
</dbReference>
<keyword evidence="4" id="KW-0378">Hydrolase</keyword>
<dbReference type="PROSITE" id="PS01186">
    <property type="entry name" value="EGF_2"/>
    <property type="match status" value="1"/>
</dbReference>
<evidence type="ECO:0000256" key="4">
    <source>
        <dbReference type="ARBA" id="ARBA00022801"/>
    </source>
</evidence>
<dbReference type="GO" id="GO:0005737">
    <property type="term" value="C:cytoplasm"/>
    <property type="evidence" value="ECO:0007669"/>
    <property type="project" value="TreeGrafter"/>
</dbReference>
<dbReference type="Gene3D" id="3.90.132.10">
    <property type="entry name" value="Leishmanolysin , domain 2"/>
    <property type="match status" value="2"/>
</dbReference>
<dbReference type="SUPFAM" id="SSF55486">
    <property type="entry name" value="Metalloproteases ('zincins'), catalytic domain"/>
    <property type="match status" value="2"/>
</dbReference>
<evidence type="ECO:0000256" key="3">
    <source>
        <dbReference type="ARBA" id="ARBA00022723"/>
    </source>
</evidence>
<evidence type="ECO:0000256" key="5">
    <source>
        <dbReference type="ARBA" id="ARBA00022833"/>
    </source>
</evidence>
<dbReference type="STRING" id="74557.A0A1V9Z809"/>
<evidence type="ECO:0000313" key="11">
    <source>
        <dbReference type="EMBL" id="OQR94138.1"/>
    </source>
</evidence>
<dbReference type="GO" id="GO:0004222">
    <property type="term" value="F:metalloendopeptidase activity"/>
    <property type="evidence" value="ECO:0007669"/>
    <property type="project" value="InterPro"/>
</dbReference>
<evidence type="ECO:0000256" key="1">
    <source>
        <dbReference type="ARBA" id="ARBA00005860"/>
    </source>
</evidence>
<evidence type="ECO:0000313" key="12">
    <source>
        <dbReference type="Proteomes" id="UP000243217"/>
    </source>
</evidence>
<keyword evidence="12" id="KW-1185">Reference proteome</keyword>
<keyword evidence="3 8" id="KW-0479">Metal-binding</keyword>
<dbReference type="EMBL" id="JNBS01002204">
    <property type="protein sequence ID" value="OQR94138.1"/>
    <property type="molecule type" value="Genomic_DNA"/>
</dbReference>
<keyword evidence="2 11" id="KW-0645">Protease</keyword>
<comment type="cofactor">
    <cofactor evidence="8">
        <name>Zn(2+)</name>
        <dbReference type="ChEBI" id="CHEBI:29105"/>
    </cofactor>
    <text evidence="8">Binds 1 zinc ion per subunit.</text>
</comment>
<feature type="compositionally biased region" description="Low complexity" evidence="9">
    <location>
        <begin position="530"/>
        <end position="549"/>
    </location>
</feature>
<proteinExistence type="inferred from homology"/>
<keyword evidence="6 8" id="KW-0482">Metalloprotease</keyword>
<feature type="compositionally biased region" description="Polar residues" evidence="9">
    <location>
        <begin position="551"/>
        <end position="565"/>
    </location>
</feature>
<dbReference type="PANTHER" id="PTHR10942">
    <property type="entry name" value="LEISHMANOLYSIN-LIKE PEPTIDASE"/>
    <property type="match status" value="1"/>
</dbReference>
<dbReference type="Gene3D" id="2.10.25.10">
    <property type="entry name" value="Laminin"/>
    <property type="match status" value="1"/>
</dbReference>
<evidence type="ECO:0000256" key="7">
    <source>
        <dbReference type="PIRSR" id="PIRSR601577-1"/>
    </source>
</evidence>
<evidence type="ECO:0000256" key="2">
    <source>
        <dbReference type="ARBA" id="ARBA00022670"/>
    </source>
</evidence>
<feature type="binding site" evidence="8">
    <location>
        <position position="782"/>
    </location>
    <ligand>
        <name>Zn(2+)</name>
        <dbReference type="ChEBI" id="CHEBI:29105"/>
        <note>catalytic</note>
    </ligand>
</feature>
<feature type="region of interest" description="Disordered" evidence="9">
    <location>
        <begin position="517"/>
        <end position="565"/>
    </location>
</feature>
<comment type="similarity">
    <text evidence="1">Belongs to the peptidase M8 family.</text>
</comment>
<organism evidence="11 12">
    <name type="scientific">Thraustotheca clavata</name>
    <dbReference type="NCBI Taxonomy" id="74557"/>
    <lineage>
        <taxon>Eukaryota</taxon>
        <taxon>Sar</taxon>
        <taxon>Stramenopiles</taxon>
        <taxon>Oomycota</taxon>
        <taxon>Saprolegniomycetes</taxon>
        <taxon>Saprolegniales</taxon>
        <taxon>Achlyaceae</taxon>
        <taxon>Thraustotheca</taxon>
    </lineage>
</organism>
<protein>
    <submittedName>
        <fullName evidence="11">Leishmanolysin-like peptidase, metalloprotease family M08</fullName>
    </submittedName>
</protein>
<evidence type="ECO:0000256" key="6">
    <source>
        <dbReference type="ARBA" id="ARBA00023049"/>
    </source>
</evidence>
<dbReference type="GO" id="GO:0016020">
    <property type="term" value="C:membrane"/>
    <property type="evidence" value="ECO:0007669"/>
    <property type="project" value="InterPro"/>
</dbReference>
<dbReference type="GO" id="GO:0046872">
    <property type="term" value="F:metal ion binding"/>
    <property type="evidence" value="ECO:0007669"/>
    <property type="project" value="UniProtKB-KW"/>
</dbReference>
<feature type="active site" evidence="7">
    <location>
        <position position="783"/>
    </location>
</feature>
<keyword evidence="5 8" id="KW-0862">Zinc</keyword>
<dbReference type="GO" id="GO:0007155">
    <property type="term" value="P:cell adhesion"/>
    <property type="evidence" value="ECO:0007669"/>
    <property type="project" value="InterPro"/>
</dbReference>
<dbReference type="Pfam" id="PF01457">
    <property type="entry name" value="Peptidase_M8"/>
    <property type="match status" value="2"/>
</dbReference>